<dbReference type="RefSeq" id="WP_184965194.1">
    <property type="nucleotide sequence ID" value="NZ_JACHIN010000006.1"/>
</dbReference>
<feature type="signal peptide" evidence="1">
    <location>
        <begin position="1"/>
        <end position="21"/>
    </location>
</feature>
<sequence length="121" mass="12857">MKAITKIGTVVAAGAFSLALAGTAAPAASATTAAPASISASATTASLTSLTARPMPSVKWLCGKRIIKKLIPACTNGKWELVTIKKMRCLQGHAPYVGWTGPSKLSYWAMRCFKTDEWQKW</sequence>
<dbReference type="AlphaFoldDB" id="A0A7W8A4P8"/>
<comment type="caution">
    <text evidence="2">The sequence shown here is derived from an EMBL/GenBank/DDBJ whole genome shotgun (WGS) entry which is preliminary data.</text>
</comment>
<name>A0A7W8A4P8_9ACTN</name>
<dbReference type="EMBL" id="JACHIN010000006">
    <property type="protein sequence ID" value="MBB5079532.1"/>
    <property type="molecule type" value="Genomic_DNA"/>
</dbReference>
<evidence type="ECO:0000313" key="3">
    <source>
        <dbReference type="Proteomes" id="UP000568380"/>
    </source>
</evidence>
<protein>
    <submittedName>
        <fullName evidence="2">Uncharacterized protein</fullName>
    </submittedName>
</protein>
<feature type="chain" id="PRO_5038634876" evidence="1">
    <location>
        <begin position="22"/>
        <end position="121"/>
    </location>
</feature>
<dbReference type="Proteomes" id="UP000568380">
    <property type="component" value="Unassembled WGS sequence"/>
</dbReference>
<evidence type="ECO:0000313" key="2">
    <source>
        <dbReference type="EMBL" id="MBB5079532.1"/>
    </source>
</evidence>
<evidence type="ECO:0000256" key="1">
    <source>
        <dbReference type="SAM" id="SignalP"/>
    </source>
</evidence>
<proteinExistence type="predicted"/>
<keyword evidence="3" id="KW-1185">Reference proteome</keyword>
<organism evidence="2 3">
    <name type="scientific">Nonomuraea endophytica</name>
    <dbReference type="NCBI Taxonomy" id="714136"/>
    <lineage>
        <taxon>Bacteria</taxon>
        <taxon>Bacillati</taxon>
        <taxon>Actinomycetota</taxon>
        <taxon>Actinomycetes</taxon>
        <taxon>Streptosporangiales</taxon>
        <taxon>Streptosporangiaceae</taxon>
        <taxon>Nonomuraea</taxon>
    </lineage>
</organism>
<keyword evidence="1" id="KW-0732">Signal</keyword>
<gene>
    <name evidence="2" type="ORF">HNR40_005018</name>
</gene>
<reference evidence="2 3" key="1">
    <citation type="submission" date="2020-08" db="EMBL/GenBank/DDBJ databases">
        <title>Genomic Encyclopedia of Type Strains, Phase IV (KMG-IV): sequencing the most valuable type-strain genomes for metagenomic binning, comparative biology and taxonomic classification.</title>
        <authorList>
            <person name="Goeker M."/>
        </authorList>
    </citation>
    <scope>NUCLEOTIDE SEQUENCE [LARGE SCALE GENOMIC DNA]</scope>
    <source>
        <strain evidence="2 3">DSM 45385</strain>
    </source>
</reference>
<accession>A0A7W8A4P8</accession>